<feature type="domain" description="Methyltransferase type 12" evidence="1">
    <location>
        <begin position="55"/>
        <end position="160"/>
    </location>
</feature>
<sequence>MDYHAESLSSWETNSAFWDEGVGRDGNKYWKRLQEPSLRRMLASHVHPDRRSRALDLATGNGLTARWLVNNGCDSVLATDGAAAQLERAQKRALTATEKDRIDYRQLDVTSYDALVDVLKDPSKSDGFDIILINMAIMDIATIEPLANALPKLLKADGVFVATILHPVFFTSRATRLLEVVDYNPGSTQRPPIDRAKVIREYLHIPPYRGVAVWGQPAEQVIFHRSMQELFGTFFRAGLVLDAFEEPAFTEEDAISERTYAHTNFPQLPAILSFRMRRRADAP</sequence>
<evidence type="ECO:0000313" key="2">
    <source>
        <dbReference type="EMBL" id="ETS79379.1"/>
    </source>
</evidence>
<dbReference type="HOGENOM" id="CLU_049749_2_1_1"/>
<protein>
    <recommendedName>
        <fullName evidence="1">Methyltransferase type 12 domain-containing protein</fullName>
    </recommendedName>
</protein>
<gene>
    <name evidence="2" type="ORF">PFICI_09232</name>
</gene>
<reference evidence="3" key="1">
    <citation type="journal article" date="2015" name="BMC Genomics">
        <title>Genomic and transcriptomic analysis of the endophytic fungus Pestalotiopsis fici reveals its lifestyle and high potential for synthesis of natural products.</title>
        <authorList>
            <person name="Wang X."/>
            <person name="Zhang X."/>
            <person name="Liu L."/>
            <person name="Xiang M."/>
            <person name="Wang W."/>
            <person name="Sun X."/>
            <person name="Che Y."/>
            <person name="Guo L."/>
            <person name="Liu G."/>
            <person name="Guo L."/>
            <person name="Wang C."/>
            <person name="Yin W.B."/>
            <person name="Stadler M."/>
            <person name="Zhang X."/>
            <person name="Liu X."/>
        </authorList>
    </citation>
    <scope>NUCLEOTIDE SEQUENCE [LARGE SCALE GENOMIC DNA]</scope>
    <source>
        <strain evidence="3">W106-1 / CGMCC3.15140</strain>
    </source>
</reference>
<dbReference type="GeneID" id="19274245"/>
<dbReference type="KEGG" id="pfy:PFICI_09232"/>
<dbReference type="eggNOG" id="ENOG502SNAE">
    <property type="taxonomic scope" value="Eukaryota"/>
</dbReference>
<dbReference type="EMBL" id="KI912114">
    <property type="protein sequence ID" value="ETS79379.1"/>
    <property type="molecule type" value="Genomic_DNA"/>
</dbReference>
<dbReference type="OMA" id="FDVITMN"/>
<proteinExistence type="predicted"/>
<dbReference type="Gene3D" id="3.40.50.150">
    <property type="entry name" value="Vaccinia Virus protein VP39"/>
    <property type="match status" value="1"/>
</dbReference>
<dbReference type="OrthoDB" id="6329284at2759"/>
<dbReference type="InParanoid" id="W3X034"/>
<dbReference type="Pfam" id="PF08242">
    <property type="entry name" value="Methyltransf_12"/>
    <property type="match status" value="1"/>
</dbReference>
<dbReference type="CDD" id="cd02440">
    <property type="entry name" value="AdoMet_MTases"/>
    <property type="match status" value="1"/>
</dbReference>
<dbReference type="InterPro" id="IPR013217">
    <property type="entry name" value="Methyltransf_12"/>
</dbReference>
<dbReference type="InterPro" id="IPR029063">
    <property type="entry name" value="SAM-dependent_MTases_sf"/>
</dbReference>
<evidence type="ECO:0000259" key="1">
    <source>
        <dbReference type="Pfam" id="PF08242"/>
    </source>
</evidence>
<dbReference type="SUPFAM" id="SSF53335">
    <property type="entry name" value="S-adenosyl-L-methionine-dependent methyltransferases"/>
    <property type="match status" value="1"/>
</dbReference>
<accession>W3X034</accession>
<evidence type="ECO:0000313" key="3">
    <source>
        <dbReference type="Proteomes" id="UP000030651"/>
    </source>
</evidence>
<dbReference type="RefSeq" id="XP_007836004.1">
    <property type="nucleotide sequence ID" value="XM_007837813.1"/>
</dbReference>
<dbReference type="Proteomes" id="UP000030651">
    <property type="component" value="Unassembled WGS sequence"/>
</dbReference>
<keyword evidence="3" id="KW-1185">Reference proteome</keyword>
<name>W3X034_PESFW</name>
<organism evidence="2 3">
    <name type="scientific">Pestalotiopsis fici (strain W106-1 / CGMCC3.15140)</name>
    <dbReference type="NCBI Taxonomy" id="1229662"/>
    <lineage>
        <taxon>Eukaryota</taxon>
        <taxon>Fungi</taxon>
        <taxon>Dikarya</taxon>
        <taxon>Ascomycota</taxon>
        <taxon>Pezizomycotina</taxon>
        <taxon>Sordariomycetes</taxon>
        <taxon>Xylariomycetidae</taxon>
        <taxon>Amphisphaeriales</taxon>
        <taxon>Sporocadaceae</taxon>
        <taxon>Pestalotiopsis</taxon>
    </lineage>
</organism>
<dbReference type="AlphaFoldDB" id="W3X034"/>